<evidence type="ECO:0000256" key="2">
    <source>
        <dbReference type="ARBA" id="ARBA00022630"/>
    </source>
</evidence>
<dbReference type="Pfam" id="PF03486">
    <property type="entry name" value="HI0933_like"/>
    <property type="match status" value="1"/>
</dbReference>
<dbReference type="InterPro" id="IPR057661">
    <property type="entry name" value="RsdA/BaiN/AoA(So)_Rossmann"/>
</dbReference>
<dbReference type="AlphaFoldDB" id="A0A8A4Z8J8"/>
<dbReference type="RefSeq" id="WP_227422392.1">
    <property type="nucleotide sequence ID" value="NZ_CP071868.1"/>
</dbReference>
<keyword evidence="7" id="KW-1185">Reference proteome</keyword>
<dbReference type="Proteomes" id="UP000663937">
    <property type="component" value="Chromosome"/>
</dbReference>
<sequence length="409" mass="42684">MTTASVIGGGPAGLIAAEVLARAGVAVTVHERMPSVGRKFLLAGHGGLNITHSEGRDLMLARYGESADRIAPLLAAFGPDDLRQWCADLGEPTFAGSSGRVFPRAFRATPLLRAWLARLHELGVRIEKRQRWTGWTESRAGLLFADADGAVREVTSDVVVFALGGASWPRLGADGGWAGPFADAGVAVAPLRAANVGVRVGWTTLFADRFEGTPLKNVGLTVAGQAGRTARGDAMVTRTGLEGGPVYATGAAIRAALDADGSCRLEVDLRPDLSSQHLTERLQHRRPKDSGSNWLRRSLGLEPVAIALLREAVGGAMPAEAAAMAALIKAVPVAVGATMPIERAISTAGGIAWAEVGESLMLNRLPGTFVAGEMLDWEAPTGGYLLQASFSTGVVAAQGALAWLGREGY</sequence>
<feature type="domain" description="RsdA/BaiN/AoA(So)-like Rossmann fold-like" evidence="4">
    <location>
        <begin position="5"/>
        <end position="398"/>
    </location>
</feature>
<evidence type="ECO:0000259" key="5">
    <source>
        <dbReference type="Pfam" id="PF22780"/>
    </source>
</evidence>
<evidence type="ECO:0000313" key="7">
    <source>
        <dbReference type="Proteomes" id="UP000663937"/>
    </source>
</evidence>
<dbReference type="PANTHER" id="PTHR42887">
    <property type="entry name" value="OS12G0638800 PROTEIN"/>
    <property type="match status" value="1"/>
</dbReference>
<dbReference type="Pfam" id="PF22780">
    <property type="entry name" value="HI0933_like_1st"/>
    <property type="match status" value="1"/>
</dbReference>
<dbReference type="SUPFAM" id="SSF51905">
    <property type="entry name" value="FAD/NAD(P)-binding domain"/>
    <property type="match status" value="1"/>
</dbReference>
<dbReference type="NCBIfam" id="TIGR00275">
    <property type="entry name" value="aminoacetone oxidase family FAD-binding enzyme"/>
    <property type="match status" value="1"/>
</dbReference>
<feature type="domain" description="RsdA/BaiN/AoA(So)-like insert" evidence="5">
    <location>
        <begin position="192"/>
        <end position="346"/>
    </location>
</feature>
<dbReference type="KEGG" id="psic:J4E96_12270"/>
<dbReference type="NCBIfam" id="TIGR03862">
    <property type="entry name" value="flavo_PP4765"/>
    <property type="match status" value="1"/>
</dbReference>
<dbReference type="Gene3D" id="3.50.50.60">
    <property type="entry name" value="FAD/NAD(P)-binding domain"/>
    <property type="match status" value="1"/>
</dbReference>
<dbReference type="InterPro" id="IPR023166">
    <property type="entry name" value="BaiN-like_dom_sf"/>
</dbReference>
<dbReference type="SUPFAM" id="SSF160996">
    <property type="entry name" value="HI0933 insert domain-like"/>
    <property type="match status" value="1"/>
</dbReference>
<gene>
    <name evidence="6" type="ORF">J4E96_12270</name>
</gene>
<dbReference type="Gene3D" id="2.40.30.10">
    <property type="entry name" value="Translation factors"/>
    <property type="match status" value="1"/>
</dbReference>
<reference evidence="6" key="1">
    <citation type="submission" date="2021-03" db="EMBL/GenBank/DDBJ databases">
        <title>Pengzhenrongella sicca gen. nov., sp. nov., a new member of suborder Micrococcineae isolated from High-Arctic tundra soil.</title>
        <authorList>
            <person name="Peng F."/>
        </authorList>
    </citation>
    <scope>NUCLEOTIDE SEQUENCE</scope>
    <source>
        <strain evidence="6">LRZ-2</strain>
    </source>
</reference>
<dbReference type="InterPro" id="IPR055178">
    <property type="entry name" value="RsdA/BaiN/AoA(So)-like_dom"/>
</dbReference>
<keyword evidence="2" id="KW-0285">Flavoprotein</keyword>
<comment type="cofactor">
    <cofactor evidence="1">
        <name>FAD</name>
        <dbReference type="ChEBI" id="CHEBI:57692"/>
    </cofactor>
</comment>
<dbReference type="InterPro" id="IPR004792">
    <property type="entry name" value="BaiN-like"/>
</dbReference>
<protein>
    <submittedName>
        <fullName evidence="6">TIGR03862 family flavoprotein</fullName>
    </submittedName>
</protein>
<dbReference type="InterPro" id="IPR022460">
    <property type="entry name" value="Flavoprotein_PP4765"/>
</dbReference>
<evidence type="ECO:0000259" key="4">
    <source>
        <dbReference type="Pfam" id="PF03486"/>
    </source>
</evidence>
<name>A0A8A4Z8J8_9MICO</name>
<dbReference type="PRINTS" id="PR00419">
    <property type="entry name" value="ADXRDTASE"/>
</dbReference>
<dbReference type="Gene3D" id="1.10.8.260">
    <property type="entry name" value="HI0933 insert domain-like"/>
    <property type="match status" value="1"/>
</dbReference>
<dbReference type="EMBL" id="CP071868">
    <property type="protein sequence ID" value="QTE28164.1"/>
    <property type="molecule type" value="Genomic_DNA"/>
</dbReference>
<keyword evidence="3" id="KW-0274">FAD</keyword>
<organism evidence="6 7">
    <name type="scientific">Pengzhenrongella sicca</name>
    <dbReference type="NCBI Taxonomy" id="2819238"/>
    <lineage>
        <taxon>Bacteria</taxon>
        <taxon>Bacillati</taxon>
        <taxon>Actinomycetota</taxon>
        <taxon>Actinomycetes</taxon>
        <taxon>Micrococcales</taxon>
        <taxon>Pengzhenrongella</taxon>
    </lineage>
</organism>
<dbReference type="InterPro" id="IPR036188">
    <property type="entry name" value="FAD/NAD-bd_sf"/>
</dbReference>
<accession>A0A8A4Z8J8</accession>
<evidence type="ECO:0000256" key="1">
    <source>
        <dbReference type="ARBA" id="ARBA00001974"/>
    </source>
</evidence>
<dbReference type="PANTHER" id="PTHR42887:SF1">
    <property type="entry name" value="BLR3961 PROTEIN"/>
    <property type="match status" value="1"/>
</dbReference>
<evidence type="ECO:0000256" key="3">
    <source>
        <dbReference type="ARBA" id="ARBA00022827"/>
    </source>
</evidence>
<evidence type="ECO:0000313" key="6">
    <source>
        <dbReference type="EMBL" id="QTE28164.1"/>
    </source>
</evidence>
<proteinExistence type="predicted"/>